<sequence length="115" mass="11392">MSEWVTRAGGGVLWIASVIIGAVPVVFRAELAVIGGSFTILGLVFAALVGACGLVALARPGYALCVGPLGVLFSLLSMIGALGGLFVGMFLGILGGLAVTVSGGLQRSESDSDPA</sequence>
<name>A0A498L654_9EURY</name>
<keyword evidence="1" id="KW-1133">Transmembrane helix</keyword>
<accession>A0A498L654</accession>
<comment type="caution">
    <text evidence="2">The sequence shown here is derived from an EMBL/GenBank/DDBJ whole genome shotgun (WGS) entry which is preliminary data.</text>
</comment>
<dbReference type="RefSeq" id="WP_129067621.1">
    <property type="nucleotide sequence ID" value="NZ_RDFA01000001.1"/>
</dbReference>
<dbReference type="InterPro" id="IPR046096">
    <property type="entry name" value="DUF6114"/>
</dbReference>
<organism evidence="2 3">
    <name type="scientific">Halorientalis pallida</name>
    <dbReference type="NCBI Taxonomy" id="2479928"/>
    <lineage>
        <taxon>Archaea</taxon>
        <taxon>Methanobacteriati</taxon>
        <taxon>Methanobacteriota</taxon>
        <taxon>Stenosarchaea group</taxon>
        <taxon>Halobacteria</taxon>
        <taxon>Halobacteriales</taxon>
        <taxon>Haloarculaceae</taxon>
        <taxon>Halorientalis</taxon>
    </lineage>
</organism>
<dbReference type="Proteomes" id="UP000289691">
    <property type="component" value="Unassembled WGS sequence"/>
</dbReference>
<feature type="transmembrane region" description="Helical" evidence="1">
    <location>
        <begin position="70"/>
        <end position="99"/>
    </location>
</feature>
<keyword evidence="3" id="KW-1185">Reference proteome</keyword>
<dbReference type="AlphaFoldDB" id="A0A498L654"/>
<evidence type="ECO:0000256" key="1">
    <source>
        <dbReference type="SAM" id="Phobius"/>
    </source>
</evidence>
<protein>
    <submittedName>
        <fullName evidence="2">Uncharacterized protein</fullName>
    </submittedName>
</protein>
<evidence type="ECO:0000313" key="3">
    <source>
        <dbReference type="Proteomes" id="UP000289691"/>
    </source>
</evidence>
<dbReference type="Pfam" id="PF19609">
    <property type="entry name" value="DUF6114"/>
    <property type="match status" value="1"/>
</dbReference>
<gene>
    <name evidence="2" type="ORF">EAF64_03770</name>
</gene>
<feature type="transmembrane region" description="Helical" evidence="1">
    <location>
        <begin position="38"/>
        <end position="58"/>
    </location>
</feature>
<keyword evidence="1" id="KW-0812">Transmembrane</keyword>
<feature type="transmembrane region" description="Helical" evidence="1">
    <location>
        <begin position="12"/>
        <end position="31"/>
    </location>
</feature>
<reference evidence="2 3" key="1">
    <citation type="submission" date="2019-01" db="EMBL/GenBank/DDBJ databases">
        <title>Halorientalis sp. F13-25 a new haloarchaeum isolated from hypersaline water.</title>
        <authorList>
            <person name="Ana D.-V."/>
            <person name="Cristina S.-P."/>
            <person name="Antonio V."/>
        </authorList>
    </citation>
    <scope>NUCLEOTIDE SEQUENCE [LARGE SCALE GENOMIC DNA]</scope>
    <source>
        <strain evidence="2 3">F13-25</strain>
    </source>
</reference>
<evidence type="ECO:0000313" key="2">
    <source>
        <dbReference type="EMBL" id="RXK51762.1"/>
    </source>
</evidence>
<keyword evidence="1" id="KW-0472">Membrane</keyword>
<proteinExistence type="predicted"/>
<dbReference type="EMBL" id="RDFA01000001">
    <property type="protein sequence ID" value="RXK51762.1"/>
    <property type="molecule type" value="Genomic_DNA"/>
</dbReference>